<dbReference type="PANTHER" id="PTHR33527">
    <property type="entry name" value="OS07G0274300 PROTEIN"/>
    <property type="match status" value="1"/>
</dbReference>
<evidence type="ECO:0000256" key="1">
    <source>
        <dbReference type="SAM" id="MobiDB-lite"/>
    </source>
</evidence>
<comment type="caution">
    <text evidence="2">The sequence shown here is derived from an EMBL/GenBank/DDBJ whole genome shotgun (WGS) entry which is preliminary data.</text>
</comment>
<dbReference type="PANTHER" id="PTHR33527:SF21">
    <property type="entry name" value="OS10G0182800 PROTEIN"/>
    <property type="match status" value="1"/>
</dbReference>
<protein>
    <submittedName>
        <fullName evidence="2">Uncharacterized protein</fullName>
    </submittedName>
</protein>
<proteinExistence type="predicted"/>
<gene>
    <name evidence="2" type="ORF">HU200_053795</name>
</gene>
<accession>A0A835AJK8</accession>
<reference evidence="2" key="1">
    <citation type="submission" date="2020-07" db="EMBL/GenBank/DDBJ databases">
        <title>Genome sequence and genetic diversity analysis of an under-domesticated orphan crop, white fonio (Digitaria exilis).</title>
        <authorList>
            <person name="Bennetzen J.L."/>
            <person name="Chen S."/>
            <person name="Ma X."/>
            <person name="Wang X."/>
            <person name="Yssel A.E.J."/>
            <person name="Chaluvadi S.R."/>
            <person name="Johnson M."/>
            <person name="Gangashetty P."/>
            <person name="Hamidou F."/>
            <person name="Sanogo M.D."/>
            <person name="Zwaenepoel A."/>
            <person name="Wallace J."/>
            <person name="Van De Peer Y."/>
            <person name="Van Deynze A."/>
        </authorList>
    </citation>
    <scope>NUCLEOTIDE SEQUENCE</scope>
    <source>
        <tissue evidence="2">Leaves</tissue>
    </source>
</reference>
<evidence type="ECO:0000313" key="2">
    <source>
        <dbReference type="EMBL" id="KAF8666085.1"/>
    </source>
</evidence>
<name>A0A835AJK8_9POAL</name>
<dbReference type="AlphaFoldDB" id="A0A835AJK8"/>
<dbReference type="EMBL" id="JACEFO010002316">
    <property type="protein sequence ID" value="KAF8666085.1"/>
    <property type="molecule type" value="Genomic_DNA"/>
</dbReference>
<sequence>MASAHLTIRDVLYFYSDARNVYERFIAMGSHQEQARNAVALLLWLDPTHHQAIRHLPSLSPAAVSIVASEANSILDCLRQEGLILPPIPFVSAFCQEGGIEVDAAFLAFNQDLVVRGVADILDAVGALIFDDHLYRLLRRYQTGLVGHLPELEAPYTCRPVTVPEDCRSMFITFSKGQPIEREEIFDYFRQKWGDCIVRVLMEKTRGKPPMYGRIIFKSEAFVSLVLNGEPLVKIAIGHRQIWLRKYTPRPHNMPVTPFRRPQPILRCPPGHPDATPIRDRVREPPRLHALTSLCVRRRPWRRLHGVMDAILATSLRGDTCAVEEYACAVVHDTRRQEVPRSELHPAHCLEDRPPSGGLFSSAVQRIGAEAVVDEDASGCKITRGSQDHNAEVPWSHVTGETDPLGLREMRNQHQVSSPPEKPRGHELAYACATELRAEAPQPAWAAAHAASTSCRPADGPAVHLSRLLASACRPNQSTRRSPCPPGRSCTCTARLEKDKHKGSTESDLLALVVVEATRWGRGELYGAKRDVDRASLPGMAATDSWSRTAAFPHRLSSTSQSIALDDVSRSMWTSHKQASKVEIEAAVYAIDADLDARKVSPPPPRPPLRPRLVGGCLAPSRRHHQADEHGRFGAEKFRSRAKDHDTVDQILQRALGVIVSPGSLNDGSLLFPHLIAPTSDGGAHLQRNSGACLQIPHSLQPSSSSSSSSSSMVAAHLTVRDVLYFYSDARNNVYERFLAMGSHKEKARNAVALLLWLDPTHHQAIRHLPSLSSTAVGIVAAEANSILDCLRQEGLVLPPIPFVSALCEEGGIEVDSAFLAFNQDLVMRGVADILDTTGHVSRLPELEAPYTCRPVTVPEDCRSMFVTFSKGQPIEREEIFDYFRGKPPMYGRIIFKSEAFVSLVLNSERLIKIAIGHR</sequence>
<keyword evidence="3" id="KW-1185">Reference proteome</keyword>
<organism evidence="2 3">
    <name type="scientific">Digitaria exilis</name>
    <dbReference type="NCBI Taxonomy" id="1010633"/>
    <lineage>
        <taxon>Eukaryota</taxon>
        <taxon>Viridiplantae</taxon>
        <taxon>Streptophyta</taxon>
        <taxon>Embryophyta</taxon>
        <taxon>Tracheophyta</taxon>
        <taxon>Spermatophyta</taxon>
        <taxon>Magnoliopsida</taxon>
        <taxon>Liliopsida</taxon>
        <taxon>Poales</taxon>
        <taxon>Poaceae</taxon>
        <taxon>PACMAD clade</taxon>
        <taxon>Panicoideae</taxon>
        <taxon>Panicodae</taxon>
        <taxon>Paniceae</taxon>
        <taxon>Anthephorinae</taxon>
        <taxon>Digitaria</taxon>
    </lineage>
</organism>
<dbReference type="Proteomes" id="UP000636709">
    <property type="component" value="Unassembled WGS sequence"/>
</dbReference>
<feature type="region of interest" description="Disordered" evidence="1">
    <location>
        <begin position="254"/>
        <end position="280"/>
    </location>
</feature>
<dbReference type="OrthoDB" id="583642at2759"/>
<evidence type="ECO:0000313" key="3">
    <source>
        <dbReference type="Proteomes" id="UP000636709"/>
    </source>
</evidence>